<dbReference type="SUPFAM" id="SSF54928">
    <property type="entry name" value="RNA-binding domain, RBD"/>
    <property type="match status" value="1"/>
</dbReference>
<comment type="caution">
    <text evidence="1">The sequence shown here is derived from an EMBL/GenBank/DDBJ whole genome shotgun (WGS) entry which is preliminary data.</text>
</comment>
<sequence>MGPHLPEGGLLNLYIDELAPARETGGSRWTGAAREVFLQRIPPLHTYSNVEFKTWLGRFGEVDDVTLILLPGPVRRPTGSAYARFVRHEDAAALIAAHPVRSRERPGFVDRRAAQIEAPECRWSLSERLQQGPRGNLVDAGVLGSLRARVRRLRGSAEGCPSLAMAGDGCGETQETQALGPTVLEGPLRFSWRSADTGGEAPEALRAGLAR</sequence>
<proteinExistence type="predicted"/>
<name>A0ABN9Y954_9DINO</name>
<evidence type="ECO:0000313" key="1">
    <source>
        <dbReference type="EMBL" id="CAK0909192.1"/>
    </source>
</evidence>
<protein>
    <recommendedName>
        <fullName evidence="3">RRM domain-containing protein</fullName>
    </recommendedName>
</protein>
<gene>
    <name evidence="1" type="ORF">PCOR1329_LOCUS83671</name>
</gene>
<keyword evidence="2" id="KW-1185">Reference proteome</keyword>
<dbReference type="InterPro" id="IPR035979">
    <property type="entry name" value="RBD_domain_sf"/>
</dbReference>
<accession>A0ABN9Y954</accession>
<dbReference type="EMBL" id="CAUYUJ010022151">
    <property type="protein sequence ID" value="CAK0909192.1"/>
    <property type="molecule type" value="Genomic_DNA"/>
</dbReference>
<evidence type="ECO:0008006" key="3">
    <source>
        <dbReference type="Google" id="ProtNLM"/>
    </source>
</evidence>
<dbReference type="Proteomes" id="UP001189429">
    <property type="component" value="Unassembled WGS sequence"/>
</dbReference>
<feature type="non-terminal residue" evidence="1">
    <location>
        <position position="211"/>
    </location>
</feature>
<reference evidence="1" key="1">
    <citation type="submission" date="2023-10" db="EMBL/GenBank/DDBJ databases">
        <authorList>
            <person name="Chen Y."/>
            <person name="Shah S."/>
            <person name="Dougan E. K."/>
            <person name="Thang M."/>
            <person name="Chan C."/>
        </authorList>
    </citation>
    <scope>NUCLEOTIDE SEQUENCE [LARGE SCALE GENOMIC DNA]</scope>
</reference>
<organism evidence="1 2">
    <name type="scientific">Prorocentrum cordatum</name>
    <dbReference type="NCBI Taxonomy" id="2364126"/>
    <lineage>
        <taxon>Eukaryota</taxon>
        <taxon>Sar</taxon>
        <taxon>Alveolata</taxon>
        <taxon>Dinophyceae</taxon>
        <taxon>Prorocentrales</taxon>
        <taxon>Prorocentraceae</taxon>
        <taxon>Prorocentrum</taxon>
    </lineage>
</organism>
<evidence type="ECO:0000313" key="2">
    <source>
        <dbReference type="Proteomes" id="UP001189429"/>
    </source>
</evidence>